<keyword evidence="2" id="KW-1185">Reference proteome</keyword>
<evidence type="ECO:0000313" key="2">
    <source>
        <dbReference type="Proteomes" id="UP000789702"/>
    </source>
</evidence>
<name>A0ACA9P008_9GLOM</name>
<organism evidence="1 2">
    <name type="scientific">Dentiscutata heterogama</name>
    <dbReference type="NCBI Taxonomy" id="1316150"/>
    <lineage>
        <taxon>Eukaryota</taxon>
        <taxon>Fungi</taxon>
        <taxon>Fungi incertae sedis</taxon>
        <taxon>Mucoromycota</taxon>
        <taxon>Glomeromycotina</taxon>
        <taxon>Glomeromycetes</taxon>
        <taxon>Diversisporales</taxon>
        <taxon>Gigasporaceae</taxon>
        <taxon>Dentiscutata</taxon>
    </lineage>
</organism>
<protein>
    <submittedName>
        <fullName evidence="1">5973_t:CDS:1</fullName>
    </submittedName>
</protein>
<comment type="caution">
    <text evidence="1">The sequence shown here is derived from an EMBL/GenBank/DDBJ whole genome shotgun (WGS) entry which is preliminary data.</text>
</comment>
<reference evidence="1" key="1">
    <citation type="submission" date="2021-06" db="EMBL/GenBank/DDBJ databases">
        <authorList>
            <person name="Kallberg Y."/>
            <person name="Tangrot J."/>
            <person name="Rosling A."/>
        </authorList>
    </citation>
    <scope>NUCLEOTIDE SEQUENCE</scope>
    <source>
        <strain evidence="1">IL203A</strain>
    </source>
</reference>
<dbReference type="EMBL" id="CAJVPU010020432">
    <property type="protein sequence ID" value="CAG8676632.1"/>
    <property type="molecule type" value="Genomic_DNA"/>
</dbReference>
<accession>A0ACA9P008</accession>
<sequence>MELEELTLLLGPFAHTTKLIGGAQYPTLDSITKCWEAPLMEAYISSYLDLCFKSMSFDKEKKKEVQKIIAEIINTNTINTSEQTKMDQFFDSDNQSDYPSDNKLE</sequence>
<gene>
    <name evidence="1" type="ORF">DHETER_LOCUS10436</name>
</gene>
<dbReference type="Proteomes" id="UP000789702">
    <property type="component" value="Unassembled WGS sequence"/>
</dbReference>
<proteinExistence type="predicted"/>
<evidence type="ECO:0000313" key="1">
    <source>
        <dbReference type="EMBL" id="CAG8676632.1"/>
    </source>
</evidence>